<keyword evidence="1" id="KW-0833">Ubl conjugation pathway</keyword>
<sequence>MEERQFFLSIKIITPDVFERHQGFDLANFDNPKYPLSEIPHFKVLKNETYGAFKSMVAQKFGILAEQIRFWVFIIRENYTVRLDTPLTANFLPMTMEKVHKKISVKQNNLRLNMEVTDSPIDGKVVLSI</sequence>
<feature type="domain" description="Ubiquitin carboxyl-terminal hydrolase 7 ICP0-binding" evidence="2">
    <location>
        <begin position="68"/>
        <end position="119"/>
    </location>
</feature>
<reference evidence="3" key="1">
    <citation type="submission" date="2021-06" db="EMBL/GenBank/DDBJ databases">
        <authorList>
            <person name="Kallberg Y."/>
            <person name="Tangrot J."/>
            <person name="Rosling A."/>
        </authorList>
    </citation>
    <scope>NUCLEOTIDE SEQUENCE</scope>
    <source>
        <strain evidence="3">MA453B</strain>
    </source>
</reference>
<name>A0A9N9DEG1_9GLOM</name>
<dbReference type="OrthoDB" id="289038at2759"/>
<comment type="caution">
    <text evidence="3">The sequence shown here is derived from an EMBL/GenBank/DDBJ whole genome shotgun (WGS) entry which is preliminary data.</text>
</comment>
<dbReference type="GO" id="GO:0140096">
    <property type="term" value="F:catalytic activity, acting on a protein"/>
    <property type="evidence" value="ECO:0007669"/>
    <property type="project" value="UniProtKB-ARBA"/>
</dbReference>
<accession>A0A9N9DEG1</accession>
<organism evidence="3 4">
    <name type="scientific">Dentiscutata erythropus</name>
    <dbReference type="NCBI Taxonomy" id="1348616"/>
    <lineage>
        <taxon>Eukaryota</taxon>
        <taxon>Fungi</taxon>
        <taxon>Fungi incertae sedis</taxon>
        <taxon>Mucoromycota</taxon>
        <taxon>Glomeromycotina</taxon>
        <taxon>Glomeromycetes</taxon>
        <taxon>Diversisporales</taxon>
        <taxon>Gigasporaceae</taxon>
        <taxon>Dentiscutata</taxon>
    </lineage>
</organism>
<evidence type="ECO:0000259" key="2">
    <source>
        <dbReference type="Pfam" id="PF12436"/>
    </source>
</evidence>
<evidence type="ECO:0000256" key="1">
    <source>
        <dbReference type="ARBA" id="ARBA00022786"/>
    </source>
</evidence>
<dbReference type="Pfam" id="PF12436">
    <property type="entry name" value="USP7_ICP0_bdg"/>
    <property type="match status" value="1"/>
</dbReference>
<evidence type="ECO:0000313" key="3">
    <source>
        <dbReference type="EMBL" id="CAG8638385.1"/>
    </source>
</evidence>
<proteinExistence type="predicted"/>
<dbReference type="AlphaFoldDB" id="A0A9N9DEG1"/>
<evidence type="ECO:0000313" key="4">
    <source>
        <dbReference type="Proteomes" id="UP000789405"/>
    </source>
</evidence>
<dbReference type="InterPro" id="IPR024729">
    <property type="entry name" value="USP7_ICP0-binding_dom"/>
</dbReference>
<protein>
    <submittedName>
        <fullName evidence="3">8922_t:CDS:1</fullName>
    </submittedName>
</protein>
<dbReference type="Proteomes" id="UP000789405">
    <property type="component" value="Unassembled WGS sequence"/>
</dbReference>
<dbReference type="EMBL" id="CAJVPY010005231">
    <property type="protein sequence ID" value="CAG8638385.1"/>
    <property type="molecule type" value="Genomic_DNA"/>
</dbReference>
<gene>
    <name evidence="3" type="ORF">DERYTH_LOCUS9517</name>
</gene>
<keyword evidence="4" id="KW-1185">Reference proteome</keyword>